<keyword evidence="5" id="KW-0325">Glycoprotein</keyword>
<feature type="region of interest" description="Disordered" evidence="9">
    <location>
        <begin position="118"/>
        <end position="143"/>
    </location>
</feature>
<reference evidence="11" key="2">
    <citation type="submission" date="2019-01" db="EMBL/GenBank/DDBJ databases">
        <title>Agrobacterium-mediated transformation via haustorium (AMTH), a simple and efficient alternative for transformation of powdery mildew fungi.</title>
        <authorList>
            <person name="Martinez-Cruz J."/>
            <person name="Romero D."/>
            <person name="de Vicente A."/>
            <person name="Perez-Garcia A."/>
        </authorList>
    </citation>
    <scope>NUCLEOTIDE SEQUENCE</scope>
    <source>
        <strain evidence="11">2086</strain>
    </source>
</reference>
<evidence type="ECO:0000256" key="6">
    <source>
        <dbReference type="ARBA" id="ARBA00022729"/>
    </source>
</evidence>
<protein>
    <submittedName>
        <fullName evidence="11">CFEM domain-containing protein</fullName>
    </submittedName>
</protein>
<keyword evidence="5" id="KW-0336">GPI-anchor</keyword>
<evidence type="ECO:0000256" key="4">
    <source>
        <dbReference type="ARBA" id="ARBA00022525"/>
    </source>
</evidence>
<dbReference type="EMBL" id="KY979944">
    <property type="protein sequence ID" value="AWV55805.1"/>
    <property type="molecule type" value="mRNA"/>
</dbReference>
<accession>A0A3S7MCP3</accession>
<proteinExistence type="evidence at transcript level"/>
<name>A0A3S7MCP3_9PEZI</name>
<evidence type="ECO:0000256" key="9">
    <source>
        <dbReference type="SAM" id="MobiDB-lite"/>
    </source>
</evidence>
<dbReference type="GO" id="GO:0005576">
    <property type="term" value="C:extracellular region"/>
    <property type="evidence" value="ECO:0007669"/>
    <property type="project" value="UniProtKB-SubCell"/>
</dbReference>
<evidence type="ECO:0000256" key="8">
    <source>
        <dbReference type="ARBA" id="ARBA00023288"/>
    </source>
</evidence>
<comment type="similarity">
    <text evidence="3">Belongs to the RBT5 family.</text>
</comment>
<keyword evidence="5" id="KW-0472">Membrane</keyword>
<keyword evidence="7" id="KW-1015">Disulfide bond</keyword>
<dbReference type="InterPro" id="IPR008427">
    <property type="entry name" value="Extracellular_membr_CFEM_dom"/>
</dbReference>
<evidence type="ECO:0000256" key="5">
    <source>
        <dbReference type="ARBA" id="ARBA00022622"/>
    </source>
</evidence>
<evidence type="ECO:0000313" key="11">
    <source>
        <dbReference type="EMBL" id="AWV55805.1"/>
    </source>
</evidence>
<dbReference type="Pfam" id="PF05730">
    <property type="entry name" value="CFEM"/>
    <property type="match status" value="1"/>
</dbReference>
<gene>
    <name evidence="11" type="primary">EC2</name>
</gene>
<dbReference type="AlphaFoldDB" id="A0A3S7MCP3"/>
<dbReference type="SMART" id="SM00747">
    <property type="entry name" value="CFEM"/>
    <property type="match status" value="1"/>
</dbReference>
<evidence type="ECO:0000259" key="10">
    <source>
        <dbReference type="SMART" id="SM00747"/>
    </source>
</evidence>
<sequence>MRYATIISVALATIVSANPNPFNLRRTDGGDDSPSTCQEAVQSIPKCALSCIVQPPIDAGCKSAADFACTCEKKTNRQIAKAETPCVLKSCGLKGALSAAHAGKAVCELCNVQPEDPSDGHDGDGYGHGGDDDGHDGYGKGGDDGYGKGGDGYGKGGDDGYGKGGDGYDNGGDDYDHGSY</sequence>
<evidence type="ECO:0000256" key="3">
    <source>
        <dbReference type="ARBA" id="ARBA00010031"/>
    </source>
</evidence>
<evidence type="ECO:0000256" key="1">
    <source>
        <dbReference type="ARBA" id="ARBA00004589"/>
    </source>
</evidence>
<keyword evidence="6" id="KW-0732">Signal</keyword>
<evidence type="ECO:0000256" key="2">
    <source>
        <dbReference type="ARBA" id="ARBA00004613"/>
    </source>
</evidence>
<organism evidence="11">
    <name type="scientific">Podosphaera xanthii</name>
    <dbReference type="NCBI Taxonomy" id="135283"/>
    <lineage>
        <taxon>Eukaryota</taxon>
        <taxon>Fungi</taxon>
        <taxon>Dikarya</taxon>
        <taxon>Ascomycota</taxon>
        <taxon>Pezizomycotina</taxon>
        <taxon>Leotiomycetes</taxon>
        <taxon>Erysiphales</taxon>
        <taxon>Erysiphaceae</taxon>
        <taxon>Podosphaera</taxon>
    </lineage>
</organism>
<comment type="subcellular location">
    <subcellularLocation>
        <location evidence="1">Membrane</location>
        <topology evidence="1">Lipid-anchor</topology>
        <topology evidence="1">GPI-anchor</topology>
    </subcellularLocation>
    <subcellularLocation>
        <location evidence="2">Secreted</location>
    </subcellularLocation>
</comment>
<keyword evidence="8" id="KW-0449">Lipoprotein</keyword>
<keyword evidence="4" id="KW-0964">Secreted</keyword>
<feature type="region of interest" description="Disordered" evidence="9">
    <location>
        <begin position="158"/>
        <end position="180"/>
    </location>
</feature>
<evidence type="ECO:0000256" key="7">
    <source>
        <dbReference type="ARBA" id="ARBA00023157"/>
    </source>
</evidence>
<dbReference type="GO" id="GO:0098552">
    <property type="term" value="C:side of membrane"/>
    <property type="evidence" value="ECO:0007669"/>
    <property type="project" value="UniProtKB-KW"/>
</dbReference>
<feature type="domain" description="CFEM" evidence="10">
    <location>
        <begin position="40"/>
        <end position="108"/>
    </location>
</feature>
<reference evidence="11" key="1">
    <citation type="submission" date="2017-04" db="EMBL/GenBank/DDBJ databases">
        <authorList>
            <person name="Martinez Cruz J."/>
        </authorList>
    </citation>
    <scope>NUCLEOTIDE SEQUENCE</scope>
    <source>
        <strain evidence="11">2086</strain>
    </source>
</reference>